<dbReference type="Pfam" id="PF05641">
    <property type="entry name" value="Agenet"/>
    <property type="match status" value="1"/>
</dbReference>
<dbReference type="GO" id="GO:0048513">
    <property type="term" value="P:animal organ development"/>
    <property type="evidence" value="ECO:0007669"/>
    <property type="project" value="TreeGrafter"/>
</dbReference>
<dbReference type="Gene3D" id="3.30.1370.10">
    <property type="entry name" value="K Homology domain, type 1"/>
    <property type="match status" value="2"/>
</dbReference>
<organism evidence="9 10">
    <name type="scientific">Oncorhynchus mykiss</name>
    <name type="common">Rainbow trout</name>
    <name type="synonym">Salmo gairdneri</name>
    <dbReference type="NCBI Taxonomy" id="8022"/>
    <lineage>
        <taxon>Eukaryota</taxon>
        <taxon>Metazoa</taxon>
        <taxon>Chordata</taxon>
        <taxon>Craniata</taxon>
        <taxon>Vertebrata</taxon>
        <taxon>Euteleostomi</taxon>
        <taxon>Actinopterygii</taxon>
        <taxon>Neopterygii</taxon>
        <taxon>Teleostei</taxon>
        <taxon>Protacanthopterygii</taxon>
        <taxon>Salmoniformes</taxon>
        <taxon>Salmonidae</taxon>
        <taxon>Salmoninae</taxon>
        <taxon>Oncorhynchus</taxon>
    </lineage>
</organism>
<dbReference type="Pfam" id="PF00013">
    <property type="entry name" value="KH_1"/>
    <property type="match status" value="2"/>
</dbReference>
<dbReference type="InterPro" id="IPR032172">
    <property type="entry name" value="FXR1_C1"/>
</dbReference>
<evidence type="ECO:0000256" key="3">
    <source>
        <dbReference type="ARBA" id="ARBA00022490"/>
    </source>
</evidence>
<evidence type="ECO:0000313" key="10">
    <source>
        <dbReference type="Proteomes" id="UP000694395"/>
    </source>
</evidence>
<dbReference type="Pfam" id="PF16096">
    <property type="entry name" value="FXR_C1"/>
    <property type="match status" value="1"/>
</dbReference>
<dbReference type="Pfam" id="PF17904">
    <property type="entry name" value="KH_9"/>
    <property type="match status" value="1"/>
</dbReference>
<sequence length="609" mass="68111">MADWCVFDCLASLPVSLKSWQPERQLPFSDVRLPPPADYHKDIGEGEEVEVYSRANEQEPCGWWLARVRMMKGEFYVIEYAACDATYNEIVTHERIRPVNPNSPSSRNSFHKVPIAVPEDLRDICANDNIHKDFRKAIGANCIFYSAASHELTVLSTNETSVKRAALLSDMHFRSIRTKLMLMSRNEEATKHLETSKQLASAYQEEVKVREDLMGLAIGSHGANIQQARKVPGVTAIELEEESCTFRIYGETPEAVKLARVFLEFKEDYFQVPRNLVGKVIGKNGKVIQEIVDKSGVVRVRIEGDNDKKLPREEGMVPFVFVGTKENISNAQALLEYHVAYLQEVEQLRLERLQIDEQLRQIGVGYRAPPSRVGGTGPGDREKGYLTDESSNSTNLHTSRIYGGRGRGRRPSNSQYSGYGTNSEQSNASEPEDLNERDQRPRGVGGDERGSRRGGRGRGSNTGRGRGGPASRPSNSISSVLKDPDSNPFSLLEGESEQGDTDASEGVGEVDLRRRSRRRRNDQEPSVMDAAATESDSQAGPNENGLVTVADYISRAESQSRQTLPQETLAAPELKVFCFCFTGKRFFFEKRTDQYRGKGELNDCRGINW</sequence>
<dbReference type="PANTHER" id="PTHR10603">
    <property type="entry name" value="FRAGILE X MENTAL RETARDATION SYNDROME-RELATED PROTEIN"/>
    <property type="match status" value="1"/>
</dbReference>
<dbReference type="FunFam" id="3.30.1370.10:FF:000017">
    <property type="entry name" value="Fragile X mental retardation syndrome-related protein 1"/>
    <property type="match status" value="1"/>
</dbReference>
<dbReference type="GO" id="GO:0048170">
    <property type="term" value="P:positive regulation of long-term neuronal synaptic plasticity"/>
    <property type="evidence" value="ECO:0007669"/>
    <property type="project" value="TreeGrafter"/>
</dbReference>
<feature type="region of interest" description="Disordered" evidence="7">
    <location>
        <begin position="366"/>
        <end position="544"/>
    </location>
</feature>
<reference evidence="9" key="2">
    <citation type="submission" date="2025-08" db="UniProtKB">
        <authorList>
            <consortium name="Ensembl"/>
        </authorList>
    </citation>
    <scope>IDENTIFICATION</scope>
</reference>
<evidence type="ECO:0000259" key="8">
    <source>
        <dbReference type="PROSITE" id="PS51641"/>
    </source>
</evidence>
<protein>
    <recommendedName>
        <fullName evidence="8">Agenet-like domain-containing protein</fullName>
    </recommendedName>
</protein>
<dbReference type="GeneTree" id="ENSGT00950000183189"/>
<evidence type="ECO:0000313" key="9">
    <source>
        <dbReference type="Ensembl" id="ENSOMYP00000034379.2"/>
    </source>
</evidence>
<dbReference type="InterPro" id="IPR040472">
    <property type="entry name" value="FMRP_KH0"/>
</dbReference>
<dbReference type="InterPro" id="IPR008395">
    <property type="entry name" value="Agenet-like_dom"/>
</dbReference>
<evidence type="ECO:0000256" key="7">
    <source>
        <dbReference type="SAM" id="MobiDB-lite"/>
    </source>
</evidence>
<dbReference type="Ensembl" id="ENSOMYT00000037495.2">
    <property type="protein sequence ID" value="ENSOMYP00000034379.2"/>
    <property type="gene ID" value="ENSOMYG00000015279.2"/>
</dbReference>
<dbReference type="SMART" id="SM00322">
    <property type="entry name" value="KH"/>
    <property type="match status" value="2"/>
</dbReference>
<dbReference type="Proteomes" id="UP000694395">
    <property type="component" value="Chromosome 9"/>
</dbReference>
<comment type="similarity">
    <text evidence="2">Belongs to the FMR1 family.</text>
</comment>
<dbReference type="SUPFAM" id="SSF54791">
    <property type="entry name" value="Eukaryotic type KH-domain (KH-domain type I)"/>
    <property type="match status" value="2"/>
</dbReference>
<proteinExistence type="inferred from homology"/>
<feature type="compositionally biased region" description="Polar residues" evidence="7">
    <location>
        <begin position="388"/>
        <end position="398"/>
    </location>
</feature>
<dbReference type="GO" id="GO:0005634">
    <property type="term" value="C:nucleus"/>
    <property type="evidence" value="ECO:0007669"/>
    <property type="project" value="TreeGrafter"/>
</dbReference>
<keyword evidence="10" id="KW-1185">Reference proteome</keyword>
<dbReference type="AlphaFoldDB" id="A0A8C7QAS8"/>
<keyword evidence="3" id="KW-0963">Cytoplasm</keyword>
<dbReference type="InterPro" id="IPR004088">
    <property type="entry name" value="KH_dom_type_1"/>
</dbReference>
<dbReference type="InterPro" id="IPR004087">
    <property type="entry name" value="KH_dom"/>
</dbReference>
<name>A0A8C7QAS8_ONCMY</name>
<feature type="compositionally biased region" description="Polar residues" evidence="7">
    <location>
        <begin position="411"/>
        <end position="429"/>
    </location>
</feature>
<dbReference type="GO" id="GO:0045182">
    <property type="term" value="F:translation regulator activity"/>
    <property type="evidence" value="ECO:0007669"/>
    <property type="project" value="TreeGrafter"/>
</dbReference>
<dbReference type="GO" id="GO:0099577">
    <property type="term" value="P:regulation of translation at presynapse, modulating synaptic transmission"/>
    <property type="evidence" value="ECO:0007669"/>
    <property type="project" value="TreeGrafter"/>
</dbReference>
<dbReference type="Gene3D" id="2.30.30.140">
    <property type="match status" value="1"/>
</dbReference>
<dbReference type="GO" id="GO:0098793">
    <property type="term" value="C:presynapse"/>
    <property type="evidence" value="ECO:0007669"/>
    <property type="project" value="GOC"/>
</dbReference>
<dbReference type="GO" id="GO:0010494">
    <property type="term" value="C:cytoplasmic stress granule"/>
    <property type="evidence" value="ECO:0007669"/>
    <property type="project" value="TreeGrafter"/>
</dbReference>
<dbReference type="PANTHER" id="PTHR10603:SF3">
    <property type="entry name" value="RNA-BINDING PROTEIN FXR2"/>
    <property type="match status" value="1"/>
</dbReference>
<dbReference type="InterPro" id="IPR041560">
    <property type="entry name" value="Tudor_FRM1"/>
</dbReference>
<dbReference type="GO" id="GO:0043488">
    <property type="term" value="P:regulation of mRNA stability"/>
    <property type="evidence" value="ECO:0007669"/>
    <property type="project" value="TreeGrafter"/>
</dbReference>
<dbReference type="FunFam" id="2.30.30.140:FF:000001">
    <property type="entry name" value="Fragile X mental retardation 1, isoform CRA_e"/>
    <property type="match status" value="1"/>
</dbReference>
<accession>A0A8C7QAS8</accession>
<dbReference type="InterPro" id="IPR036612">
    <property type="entry name" value="KH_dom_type_1_sf"/>
</dbReference>
<evidence type="ECO:0000256" key="6">
    <source>
        <dbReference type="PROSITE-ProRule" id="PRU00117"/>
    </source>
</evidence>
<dbReference type="InterPro" id="IPR022034">
    <property type="entry name" value="FMR1-like_C_core"/>
</dbReference>
<dbReference type="PROSITE" id="PS50084">
    <property type="entry name" value="KH_TYPE_1"/>
    <property type="match status" value="2"/>
</dbReference>
<keyword evidence="5 6" id="KW-0694">RNA-binding</keyword>
<dbReference type="GO" id="GO:0043005">
    <property type="term" value="C:neuron projection"/>
    <property type="evidence" value="ECO:0007669"/>
    <property type="project" value="TreeGrafter"/>
</dbReference>
<dbReference type="GO" id="GO:0051028">
    <property type="term" value="P:mRNA transport"/>
    <property type="evidence" value="ECO:0007669"/>
    <property type="project" value="TreeGrafter"/>
</dbReference>
<feature type="compositionally biased region" description="Acidic residues" evidence="7">
    <location>
        <begin position="494"/>
        <end position="503"/>
    </location>
</feature>
<evidence type="ECO:0000256" key="5">
    <source>
        <dbReference type="ARBA" id="ARBA00022884"/>
    </source>
</evidence>
<dbReference type="GO" id="GO:0045727">
    <property type="term" value="P:positive regulation of translation"/>
    <property type="evidence" value="ECO:0007669"/>
    <property type="project" value="TreeGrafter"/>
</dbReference>
<comment type="subcellular location">
    <subcellularLocation>
        <location evidence="1">Cytoplasm</location>
        <location evidence="1">Cytoplasmic ribonucleoprotein granule</location>
    </subcellularLocation>
</comment>
<reference evidence="9" key="3">
    <citation type="submission" date="2025-09" db="UniProtKB">
        <authorList>
            <consortium name="Ensembl"/>
        </authorList>
    </citation>
    <scope>IDENTIFICATION</scope>
</reference>
<reference evidence="9" key="1">
    <citation type="submission" date="2020-07" db="EMBL/GenBank/DDBJ databases">
        <title>A long reads based de novo assembly of the rainbow trout Arlee double haploid line genome.</title>
        <authorList>
            <person name="Gao G."/>
            <person name="Palti Y."/>
        </authorList>
    </citation>
    <scope>NUCLEOTIDE SEQUENCE [LARGE SCALE GENOMIC DNA]</scope>
</reference>
<feature type="compositionally biased region" description="Basic and acidic residues" evidence="7">
    <location>
        <begin position="434"/>
        <end position="451"/>
    </location>
</feature>
<dbReference type="CDD" id="cd20476">
    <property type="entry name" value="Tudor_Agenet_FXR2_rpt2"/>
    <property type="match status" value="1"/>
</dbReference>
<dbReference type="FunFam" id="3.30.1370.10:FF:000004">
    <property type="entry name" value="Fragile X mental retardation 1, isoform CRA_e"/>
    <property type="match status" value="1"/>
</dbReference>
<dbReference type="CDD" id="cd22511">
    <property type="entry name" value="KH_I_FXR2_rpt3"/>
    <property type="match status" value="1"/>
</dbReference>
<dbReference type="InterPro" id="IPR047420">
    <property type="entry name" value="Tudor_Agenet_FXR2_rpt2"/>
</dbReference>
<evidence type="ECO:0000256" key="2">
    <source>
        <dbReference type="ARBA" id="ARBA00006633"/>
    </source>
</evidence>
<gene>
    <name evidence="9" type="primary">LOC110531672</name>
</gene>
<dbReference type="PROSITE" id="PS51641">
    <property type="entry name" value="AGENET_LIKE"/>
    <property type="match status" value="1"/>
</dbReference>
<feature type="domain" description="Agenet-like" evidence="8">
    <location>
        <begin position="47"/>
        <end position="99"/>
    </location>
</feature>
<dbReference type="Pfam" id="PF12235">
    <property type="entry name" value="FXMRP1_C_core"/>
    <property type="match status" value="1"/>
</dbReference>
<evidence type="ECO:0000256" key="4">
    <source>
        <dbReference type="ARBA" id="ARBA00022737"/>
    </source>
</evidence>
<dbReference type="GO" id="GO:0003730">
    <property type="term" value="F:mRNA 3'-UTR binding"/>
    <property type="evidence" value="ECO:0007669"/>
    <property type="project" value="TreeGrafter"/>
</dbReference>
<evidence type="ECO:0000256" key="1">
    <source>
        <dbReference type="ARBA" id="ARBA00004331"/>
    </source>
</evidence>
<feature type="compositionally biased region" description="Gly residues" evidence="7">
    <location>
        <begin position="457"/>
        <end position="468"/>
    </location>
</feature>
<dbReference type="InterPro" id="IPR040148">
    <property type="entry name" value="FMR1"/>
</dbReference>
<keyword evidence="4" id="KW-0677">Repeat</keyword>